<accession>A0ACB9MHG5</accession>
<proteinExistence type="predicted"/>
<protein>
    <submittedName>
        <fullName evidence="1">Uncharacterized protein</fullName>
    </submittedName>
</protein>
<comment type="caution">
    <text evidence="1">The sequence shown here is derived from an EMBL/GenBank/DDBJ whole genome shotgun (WGS) entry which is preliminary data.</text>
</comment>
<evidence type="ECO:0000313" key="2">
    <source>
        <dbReference type="Proteomes" id="UP000828941"/>
    </source>
</evidence>
<dbReference type="EMBL" id="CM039434">
    <property type="protein sequence ID" value="KAI4323384.1"/>
    <property type="molecule type" value="Genomic_DNA"/>
</dbReference>
<name>A0ACB9MHG5_BAUVA</name>
<evidence type="ECO:0000313" key="1">
    <source>
        <dbReference type="EMBL" id="KAI4323384.1"/>
    </source>
</evidence>
<gene>
    <name evidence="1" type="ORF">L6164_022996</name>
</gene>
<dbReference type="Proteomes" id="UP000828941">
    <property type="component" value="Chromosome 9"/>
</dbReference>
<sequence>MAGKGTSLNSPEFGFPADFDDEKFVSGLSTILVASIQEAKDKISQIEYIFCSQIYPKFQSNSKTLQKCYSEARKSLEDKWKERENELLLQIEKLRLENQRILEENGSLKVEDEKEKVLLEKELHAKQHKIEELEREIGKKSEEFDEGMELQKNLVQLVQSKTSLILEKERQMKENEENKKSVLARVSKLEGEVEYLQFKLREKNEKLAEEVKFRETLDVDNKELVTRIDNSEKERKRLFAQVEDLEGDYDKMQKRLRDTKDELAKGEELRGELIQQRDLNKKMLDECEKEKKLLLDKVQCLEEKVKRSEACNVIESCQRQPDDNGSILIELQAEKKKRISVTEAYKRLKSQYNFLREKVGLTAENMLHKDKVENEIDLHKHKDLTTARGFKTESTDTSTYASNTNIVRSEIYDLEGLENKIPDTFAAAAGDTKKVKDEKFEDDRGAKPSPPSPSFRCVPKGPINTNSVSRSGTKRPASSWRQTRSHQSRAGPDPHDDFLDTPLENIRADLSKTSNKGVHSDPIQKDVSMDSSDDETQDLNARCSPQNKQSSIPLPSEKSFKYIEPVRKKAEREKLKGVECKQCKKFYDAVLPNGDGKDLDSSKQGFRCEHLDGVSRHRYRLQNWPSEKSALQLCMFRKRVGI</sequence>
<keyword evidence="2" id="KW-1185">Reference proteome</keyword>
<organism evidence="1 2">
    <name type="scientific">Bauhinia variegata</name>
    <name type="common">Purple orchid tree</name>
    <name type="synonym">Phanera variegata</name>
    <dbReference type="NCBI Taxonomy" id="167791"/>
    <lineage>
        <taxon>Eukaryota</taxon>
        <taxon>Viridiplantae</taxon>
        <taxon>Streptophyta</taxon>
        <taxon>Embryophyta</taxon>
        <taxon>Tracheophyta</taxon>
        <taxon>Spermatophyta</taxon>
        <taxon>Magnoliopsida</taxon>
        <taxon>eudicotyledons</taxon>
        <taxon>Gunneridae</taxon>
        <taxon>Pentapetalae</taxon>
        <taxon>rosids</taxon>
        <taxon>fabids</taxon>
        <taxon>Fabales</taxon>
        <taxon>Fabaceae</taxon>
        <taxon>Cercidoideae</taxon>
        <taxon>Cercideae</taxon>
        <taxon>Bauhiniinae</taxon>
        <taxon>Bauhinia</taxon>
    </lineage>
</organism>
<reference evidence="1 2" key="1">
    <citation type="journal article" date="2022" name="DNA Res.">
        <title>Chromosomal-level genome assembly of the orchid tree Bauhinia variegata (Leguminosae; Cercidoideae) supports the allotetraploid origin hypothesis of Bauhinia.</title>
        <authorList>
            <person name="Zhong Y."/>
            <person name="Chen Y."/>
            <person name="Zheng D."/>
            <person name="Pang J."/>
            <person name="Liu Y."/>
            <person name="Luo S."/>
            <person name="Meng S."/>
            <person name="Qian L."/>
            <person name="Wei D."/>
            <person name="Dai S."/>
            <person name="Zhou R."/>
        </authorList>
    </citation>
    <scope>NUCLEOTIDE SEQUENCE [LARGE SCALE GENOMIC DNA]</scope>
    <source>
        <strain evidence="1">BV-YZ2020</strain>
    </source>
</reference>